<dbReference type="EMBL" id="PVSR01000017">
    <property type="protein sequence ID" value="PRW63230.1"/>
    <property type="molecule type" value="Genomic_DNA"/>
</dbReference>
<accession>A0A2T0GVU9</accession>
<feature type="transmembrane region" description="Helical" evidence="1">
    <location>
        <begin position="57"/>
        <end position="80"/>
    </location>
</feature>
<comment type="caution">
    <text evidence="2">The sequence shown here is derived from an EMBL/GenBank/DDBJ whole genome shotgun (WGS) entry which is preliminary data.</text>
</comment>
<dbReference type="AlphaFoldDB" id="A0A2T0GVU9"/>
<feature type="transmembrane region" description="Helical" evidence="1">
    <location>
        <begin position="141"/>
        <end position="161"/>
    </location>
</feature>
<dbReference type="Proteomes" id="UP000239352">
    <property type="component" value="Unassembled WGS sequence"/>
</dbReference>
<dbReference type="PANTHER" id="PTHR37305:SF1">
    <property type="entry name" value="MEMBRANE PROTEIN"/>
    <property type="match status" value="1"/>
</dbReference>
<dbReference type="RefSeq" id="WP_106113881.1">
    <property type="nucleotide sequence ID" value="NZ_PVSR01000017.1"/>
</dbReference>
<dbReference type="InParanoid" id="A0A2T0GVU9"/>
<evidence type="ECO:0000256" key="1">
    <source>
        <dbReference type="SAM" id="Phobius"/>
    </source>
</evidence>
<evidence type="ECO:0000313" key="3">
    <source>
        <dbReference type="Proteomes" id="UP000239352"/>
    </source>
</evidence>
<protein>
    <submittedName>
        <fullName evidence="2">ABC transporter permease</fullName>
    </submittedName>
</protein>
<name>A0A2T0GVU9_ACTMO</name>
<gene>
    <name evidence="2" type="ORF">CEP50_11130</name>
</gene>
<organism evidence="2 3">
    <name type="scientific">Actinopolyspora mortivallis</name>
    <dbReference type="NCBI Taxonomy" id="33906"/>
    <lineage>
        <taxon>Bacteria</taxon>
        <taxon>Bacillati</taxon>
        <taxon>Actinomycetota</taxon>
        <taxon>Actinomycetes</taxon>
        <taxon>Actinopolysporales</taxon>
        <taxon>Actinopolysporaceae</taxon>
        <taxon>Actinopolyspora</taxon>
    </lineage>
</organism>
<dbReference type="PANTHER" id="PTHR37305">
    <property type="entry name" value="INTEGRAL MEMBRANE PROTEIN-RELATED"/>
    <property type="match status" value="1"/>
</dbReference>
<keyword evidence="1" id="KW-1133">Transmembrane helix</keyword>
<keyword evidence="3" id="KW-1185">Reference proteome</keyword>
<feature type="transmembrane region" description="Helical" evidence="1">
    <location>
        <begin position="255"/>
        <end position="276"/>
    </location>
</feature>
<sequence length="283" mass="29510">MNGLVKAEFRKIFTTHLWWALLLPVAVLSFLAGWGGAALGQTDFVLEITEGQNLPTGLLTMSLSTNNVTVFAVLLGALAVTGEYRQKTVTTTFLTANPRGAVLGAKLIAYTNVALLYGLVNALCSSLGGLVGLGADGFGELPQWLMVGGAGLLSMVLWTLVGIGLGALVTNSVAAVLIILGYLLVFEGMASSALTQTPVSWLTDYLPGEAASGIVGNVSVPMFISDVAGAREPFVSKTAFELLHSAFGGSYGFPWWGSLLVFVGYAAVFVAGGWLATAKRDIL</sequence>
<feature type="transmembrane region" description="Helical" evidence="1">
    <location>
        <begin position="12"/>
        <end position="37"/>
    </location>
</feature>
<keyword evidence="1" id="KW-0812">Transmembrane</keyword>
<evidence type="ECO:0000313" key="2">
    <source>
        <dbReference type="EMBL" id="PRW63230.1"/>
    </source>
</evidence>
<reference evidence="2 3" key="1">
    <citation type="submission" date="2018-03" db="EMBL/GenBank/DDBJ databases">
        <title>Actinopolyspora mortivallis from Sahara, screening for active biomolecules.</title>
        <authorList>
            <person name="Selama O."/>
            <person name="Wellington E.M.H."/>
            <person name="Hacene H."/>
        </authorList>
    </citation>
    <scope>NUCLEOTIDE SEQUENCE [LARGE SCALE GENOMIC DNA]</scope>
    <source>
        <strain evidence="2 3">M5A</strain>
    </source>
</reference>
<feature type="transmembrane region" description="Helical" evidence="1">
    <location>
        <begin position="168"/>
        <end position="186"/>
    </location>
</feature>
<keyword evidence="1" id="KW-0472">Membrane</keyword>
<dbReference type="STRING" id="1050202.GCA_000384035_02758"/>
<proteinExistence type="predicted"/>